<organism evidence="8 9">
    <name type="scientific">Lithospermum erythrorhizon</name>
    <name type="common">Purple gromwell</name>
    <name type="synonym">Lithospermum officinale var. erythrorhizon</name>
    <dbReference type="NCBI Taxonomy" id="34254"/>
    <lineage>
        <taxon>Eukaryota</taxon>
        <taxon>Viridiplantae</taxon>
        <taxon>Streptophyta</taxon>
        <taxon>Embryophyta</taxon>
        <taxon>Tracheophyta</taxon>
        <taxon>Spermatophyta</taxon>
        <taxon>Magnoliopsida</taxon>
        <taxon>eudicotyledons</taxon>
        <taxon>Gunneridae</taxon>
        <taxon>Pentapetalae</taxon>
        <taxon>asterids</taxon>
        <taxon>lamiids</taxon>
        <taxon>Boraginales</taxon>
        <taxon>Boraginaceae</taxon>
        <taxon>Boraginoideae</taxon>
        <taxon>Lithospermeae</taxon>
        <taxon>Lithospermum</taxon>
    </lineage>
</organism>
<name>A0AAV3RUE1_LITER</name>
<evidence type="ECO:0000313" key="8">
    <source>
        <dbReference type="EMBL" id="GAA0185353.1"/>
    </source>
</evidence>
<evidence type="ECO:0000259" key="6">
    <source>
        <dbReference type="PROSITE" id="PS51059"/>
    </source>
</evidence>
<evidence type="ECO:0000256" key="4">
    <source>
        <dbReference type="ARBA" id="ARBA00023242"/>
    </source>
</evidence>
<keyword evidence="4" id="KW-0539">Nucleus</keyword>
<dbReference type="PROSITE" id="PS51059">
    <property type="entry name" value="PARP_CATALYTIC"/>
    <property type="match status" value="1"/>
</dbReference>
<dbReference type="GO" id="GO:0005634">
    <property type="term" value="C:nucleus"/>
    <property type="evidence" value="ECO:0007669"/>
    <property type="project" value="UniProtKB-SubCell"/>
</dbReference>
<keyword evidence="2" id="KW-0217">Developmental protein</keyword>
<dbReference type="EMBL" id="BAABME010012639">
    <property type="protein sequence ID" value="GAA0185353.1"/>
    <property type="molecule type" value="Genomic_DNA"/>
</dbReference>
<dbReference type="SUPFAM" id="SSF56399">
    <property type="entry name" value="ADP-ribosylation"/>
    <property type="match status" value="1"/>
</dbReference>
<keyword evidence="9" id="KW-1185">Reference proteome</keyword>
<protein>
    <recommendedName>
        <fullName evidence="10">Inactive poly [ADP-ribose] polymerase SRO2</fullName>
    </recommendedName>
</protein>
<dbReference type="InterPro" id="IPR022003">
    <property type="entry name" value="RST"/>
</dbReference>
<gene>
    <name evidence="8" type="ORF">LIER_32641</name>
</gene>
<dbReference type="PROSITE" id="PS51879">
    <property type="entry name" value="RST"/>
    <property type="match status" value="1"/>
</dbReference>
<dbReference type="InterPro" id="IPR044964">
    <property type="entry name" value="RCD1/SRO1-5"/>
</dbReference>
<dbReference type="Pfam" id="PF12174">
    <property type="entry name" value="RST"/>
    <property type="match status" value="1"/>
</dbReference>
<dbReference type="Proteomes" id="UP001454036">
    <property type="component" value="Unassembled WGS sequence"/>
</dbReference>
<feature type="region of interest" description="Disordered" evidence="5">
    <location>
        <begin position="15"/>
        <end position="35"/>
    </location>
</feature>
<evidence type="ECO:0000256" key="5">
    <source>
        <dbReference type="SAM" id="MobiDB-lite"/>
    </source>
</evidence>
<dbReference type="PANTHER" id="PTHR32263:SF14">
    <property type="entry name" value="INACTIVE POLY [ADP-RIBOSE] POLYMERASE SRO2-RELATED"/>
    <property type="match status" value="1"/>
</dbReference>
<comment type="caution">
    <text evidence="8">The sequence shown here is derived from an EMBL/GenBank/DDBJ whole genome shotgun (WGS) entry which is preliminary data.</text>
</comment>
<dbReference type="GO" id="GO:0003950">
    <property type="term" value="F:NAD+ poly-ADP-ribosyltransferase activity"/>
    <property type="evidence" value="ECO:0007669"/>
    <property type="project" value="InterPro"/>
</dbReference>
<reference evidence="8 9" key="1">
    <citation type="submission" date="2024-01" db="EMBL/GenBank/DDBJ databases">
        <title>The complete chloroplast genome sequence of Lithospermum erythrorhizon: insights into the phylogenetic relationship among Boraginaceae species and the maternal lineages of purple gromwells.</title>
        <authorList>
            <person name="Okada T."/>
            <person name="Watanabe K."/>
        </authorList>
    </citation>
    <scope>NUCLEOTIDE SEQUENCE [LARGE SCALE GENOMIC DNA]</scope>
</reference>
<dbReference type="PANTHER" id="PTHR32263">
    <property type="entry name" value="INACTIVE POLY [ADP-RIBOSE] POLYMERASE SRO4-RELATED"/>
    <property type="match status" value="1"/>
</dbReference>
<feature type="domain" description="PARP catalytic" evidence="6">
    <location>
        <begin position="33"/>
        <end position="252"/>
    </location>
</feature>
<dbReference type="InterPro" id="IPR012317">
    <property type="entry name" value="Poly(ADP-ribose)pol_cat_dom"/>
</dbReference>
<accession>A0AAV3RUE1</accession>
<dbReference type="AlphaFoldDB" id="A0AAV3RUE1"/>
<evidence type="ECO:0000256" key="3">
    <source>
        <dbReference type="ARBA" id="ARBA00023016"/>
    </source>
</evidence>
<evidence type="ECO:0000259" key="7">
    <source>
        <dbReference type="PROSITE" id="PS51879"/>
    </source>
</evidence>
<dbReference type="Gene3D" id="3.90.228.10">
    <property type="match status" value="1"/>
</dbReference>
<evidence type="ECO:0000256" key="2">
    <source>
        <dbReference type="ARBA" id="ARBA00022473"/>
    </source>
</evidence>
<sequence>MNTFYIEDQFSSTVMDREPIQGDDSDEAESSPASSFDPFNIFREHGMIRLQEGDLEHDNVVRDVQTSLRRAYGVGVSVLGVHTKASSGLAARLIRTFQINVDAVAKKCSGDANVKDAWYGGSKYEICRMVSNGFICKNDGMQGIQLSPLQYPFQSIMSAEEDENGMKHILLCRVILGNMKIVQPGTQHFHPCSNESFDSGVDSLVEPTRYIIWNAYMNSHIFPSAIISFKFPAGNSIQYVPKSPFMRIIALMNVLSNYLRPSQMADIGRYHKSFLEKKISRDQMVKHIRLIAGDELLRTVIRSVNLATSGNLSTTERCQQRGKLT</sequence>
<evidence type="ECO:0000256" key="1">
    <source>
        <dbReference type="ARBA" id="ARBA00004123"/>
    </source>
</evidence>
<keyword evidence="3" id="KW-0346">Stress response</keyword>
<evidence type="ECO:0000313" key="9">
    <source>
        <dbReference type="Proteomes" id="UP001454036"/>
    </source>
</evidence>
<comment type="subcellular location">
    <subcellularLocation>
        <location evidence="1">Nucleus</location>
    </subcellularLocation>
</comment>
<feature type="domain" description="RST" evidence="7">
    <location>
        <begin position="239"/>
        <end position="310"/>
    </location>
</feature>
<proteinExistence type="predicted"/>
<evidence type="ECO:0008006" key="10">
    <source>
        <dbReference type="Google" id="ProtNLM"/>
    </source>
</evidence>